<organism evidence="3 4">
    <name type="scientific">Dendrobium catenatum</name>
    <dbReference type="NCBI Taxonomy" id="906689"/>
    <lineage>
        <taxon>Eukaryota</taxon>
        <taxon>Viridiplantae</taxon>
        <taxon>Streptophyta</taxon>
        <taxon>Embryophyta</taxon>
        <taxon>Tracheophyta</taxon>
        <taxon>Spermatophyta</taxon>
        <taxon>Magnoliopsida</taxon>
        <taxon>Liliopsida</taxon>
        <taxon>Asparagales</taxon>
        <taxon>Orchidaceae</taxon>
        <taxon>Epidendroideae</taxon>
        <taxon>Malaxideae</taxon>
        <taxon>Dendrobiinae</taxon>
        <taxon>Dendrobium</taxon>
    </lineage>
</organism>
<evidence type="ECO:0000256" key="1">
    <source>
        <dbReference type="SAM" id="Phobius"/>
    </source>
</evidence>
<dbReference type="Proteomes" id="UP000233837">
    <property type="component" value="Unassembled WGS sequence"/>
</dbReference>
<dbReference type="AlphaFoldDB" id="A0A2I0WD93"/>
<proteinExistence type="predicted"/>
<dbReference type="PANTHER" id="PTHR33116">
    <property type="entry name" value="REVERSE TRANSCRIPTASE ZINC-BINDING DOMAIN-CONTAINING PROTEIN-RELATED-RELATED"/>
    <property type="match status" value="1"/>
</dbReference>
<keyword evidence="1" id="KW-1133">Transmembrane helix</keyword>
<dbReference type="InterPro" id="IPR000477">
    <property type="entry name" value="RT_dom"/>
</dbReference>
<feature type="domain" description="Reverse transcriptase" evidence="2">
    <location>
        <begin position="269"/>
        <end position="374"/>
    </location>
</feature>
<accession>A0A2I0WD93</accession>
<dbReference type="PANTHER" id="PTHR33116:SF80">
    <property type="entry name" value="REVERSE TRANSCRIPTASE ZINC-BINDING DOMAIN-CONTAINING PROTEIN"/>
    <property type="match status" value="1"/>
</dbReference>
<keyword evidence="1" id="KW-0472">Membrane</keyword>
<reference evidence="3 4" key="2">
    <citation type="journal article" date="2017" name="Nature">
        <title>The Apostasia genome and the evolution of orchids.</title>
        <authorList>
            <person name="Zhang G.Q."/>
            <person name="Liu K.W."/>
            <person name="Li Z."/>
            <person name="Lohaus R."/>
            <person name="Hsiao Y.Y."/>
            <person name="Niu S.C."/>
            <person name="Wang J.Y."/>
            <person name="Lin Y.C."/>
            <person name="Xu Q."/>
            <person name="Chen L.J."/>
            <person name="Yoshida K."/>
            <person name="Fujiwara S."/>
            <person name="Wang Z.W."/>
            <person name="Zhang Y.Q."/>
            <person name="Mitsuda N."/>
            <person name="Wang M."/>
            <person name="Liu G.H."/>
            <person name="Pecoraro L."/>
            <person name="Huang H.X."/>
            <person name="Xiao X.J."/>
            <person name="Lin M."/>
            <person name="Wu X.Y."/>
            <person name="Wu W.L."/>
            <person name="Chen Y.Y."/>
            <person name="Chang S.B."/>
            <person name="Sakamoto S."/>
            <person name="Ohme-Takagi M."/>
            <person name="Yagi M."/>
            <person name="Zeng S.J."/>
            <person name="Shen C.Y."/>
            <person name="Yeh C.M."/>
            <person name="Luo Y.B."/>
            <person name="Tsai W.C."/>
            <person name="Van de Peer Y."/>
            <person name="Liu Z.J."/>
        </authorList>
    </citation>
    <scope>NUCLEOTIDE SEQUENCE [LARGE SCALE GENOMIC DNA]</scope>
    <source>
        <tissue evidence="3">The whole plant</tissue>
    </source>
</reference>
<keyword evidence="1" id="KW-0812">Transmembrane</keyword>
<name>A0A2I0WD93_9ASPA</name>
<sequence>MDQSKRKNHRFLFKNYWLANSEFWDSLIQVFSQRFHSSPIHAFFQKLKTLKISLKSKNWVTSNSLQIDISDLTFSQNNLLCQIQANPLDSDLNLALKDINHKLAVKNSDWSSWIIQRAKAKWLSNGEDDLKFLYSRINVRHNSNQINCITTAEGTFSNPDDINRAIVNHFQKVFNSTAPLTQSSKAPPIHHLLPSSSIPGLVAPVTVDEIKNVIFSSPACSAPGPDGYTFEFYKSTWNTIGSQLTDAVMSFFSTGSMPKHAKATAIALIPKRPHAQDIADYKPISLCNTFYKIIAKILANRLKDVMPFIIHSSQSGFINDRVISDNILLAAELLKEFNSSHKDQFFCAKFDIHKAFDTVSRKFLIECLLAKGFPKIFADDLLVFAKATRENAHHLSCILDDFFSLSGLKVNSSKSKIVFSKNSTQEQAISNTLNIPISSSPIKYLGIPIFHRKLKIVDFQPLMHKITATLDGWKARSLSMAGRLQYLKHTINSILLYWVRGTLLPKTCIKKIKSLCSRFLFYGDIQKRKMHLISWKDTCKPKIYGGLGIPSIEALYYACGCNVIWRFYSSKSYIFCWWKEKYGSLWNTQITKCSSYWKNLCDVAKSLLHSLNFKINPSSNLSFYWDPWCLALSVADRLKQNQLDFLISKTNVPVCNHISNGTWTLPASLPAHIADLIRSVPFSVGLEDCCWIAPTKPSFKNFYMNSMRMLRRLIGIILFGISTAPFGLLFTPGLHLGMVSKLPLFSPLGASRSAPSAFFAKPILRLRTICSLNVISHLISS</sequence>
<dbReference type="Pfam" id="PF00078">
    <property type="entry name" value="RVT_1"/>
    <property type="match status" value="1"/>
</dbReference>
<evidence type="ECO:0000259" key="2">
    <source>
        <dbReference type="Pfam" id="PF00078"/>
    </source>
</evidence>
<dbReference type="EMBL" id="KZ502732">
    <property type="protein sequence ID" value="PKU73637.1"/>
    <property type="molecule type" value="Genomic_DNA"/>
</dbReference>
<feature type="transmembrane region" description="Helical" evidence="1">
    <location>
        <begin position="713"/>
        <end position="734"/>
    </location>
</feature>
<evidence type="ECO:0000313" key="3">
    <source>
        <dbReference type="EMBL" id="PKU73637.1"/>
    </source>
</evidence>
<protein>
    <submittedName>
        <fullName evidence="3">Ribonuclease H protein</fullName>
    </submittedName>
</protein>
<dbReference type="CDD" id="cd01650">
    <property type="entry name" value="RT_nLTR_like"/>
    <property type="match status" value="1"/>
</dbReference>
<gene>
    <name evidence="3" type="ORF">MA16_Dca009944</name>
</gene>
<evidence type="ECO:0000313" key="4">
    <source>
        <dbReference type="Proteomes" id="UP000233837"/>
    </source>
</evidence>
<keyword evidence="4" id="KW-1185">Reference proteome</keyword>
<reference evidence="3 4" key="1">
    <citation type="journal article" date="2016" name="Sci. Rep.">
        <title>The Dendrobium catenatum Lindl. genome sequence provides insights into polysaccharide synthase, floral development and adaptive evolution.</title>
        <authorList>
            <person name="Zhang G.Q."/>
            <person name="Xu Q."/>
            <person name="Bian C."/>
            <person name="Tsai W.C."/>
            <person name="Yeh C.M."/>
            <person name="Liu K.W."/>
            <person name="Yoshida K."/>
            <person name="Zhang L.S."/>
            <person name="Chang S.B."/>
            <person name="Chen F."/>
            <person name="Shi Y."/>
            <person name="Su Y.Y."/>
            <person name="Zhang Y.Q."/>
            <person name="Chen L.J."/>
            <person name="Yin Y."/>
            <person name="Lin M."/>
            <person name="Huang H."/>
            <person name="Deng H."/>
            <person name="Wang Z.W."/>
            <person name="Zhu S.L."/>
            <person name="Zhao X."/>
            <person name="Deng C."/>
            <person name="Niu S.C."/>
            <person name="Huang J."/>
            <person name="Wang M."/>
            <person name="Liu G.H."/>
            <person name="Yang H.J."/>
            <person name="Xiao X.J."/>
            <person name="Hsiao Y.Y."/>
            <person name="Wu W.L."/>
            <person name="Chen Y.Y."/>
            <person name="Mitsuda N."/>
            <person name="Ohme-Takagi M."/>
            <person name="Luo Y.B."/>
            <person name="Van de Peer Y."/>
            <person name="Liu Z.J."/>
        </authorList>
    </citation>
    <scope>NUCLEOTIDE SEQUENCE [LARGE SCALE GENOMIC DNA]</scope>
    <source>
        <tissue evidence="3">The whole plant</tissue>
    </source>
</reference>
<dbReference type="STRING" id="906689.A0A2I0WD93"/>